<dbReference type="AlphaFoldDB" id="A0A6N4V8B4"/>
<dbReference type="PANTHER" id="PTHR30055:SF234">
    <property type="entry name" value="HTH-TYPE TRANSCRIPTIONAL REGULATOR BETI"/>
    <property type="match status" value="1"/>
</dbReference>
<dbReference type="Proteomes" id="UP000466785">
    <property type="component" value="Chromosome"/>
</dbReference>
<dbReference type="GO" id="GO:0000976">
    <property type="term" value="F:transcription cis-regulatory region binding"/>
    <property type="evidence" value="ECO:0007669"/>
    <property type="project" value="TreeGrafter"/>
</dbReference>
<dbReference type="PROSITE" id="PS50977">
    <property type="entry name" value="HTH_TETR_2"/>
    <property type="match status" value="1"/>
</dbReference>
<keyword evidence="2 4" id="KW-0238">DNA-binding</keyword>
<keyword evidence="1" id="KW-0805">Transcription regulation</keyword>
<evidence type="ECO:0000259" key="5">
    <source>
        <dbReference type="PROSITE" id="PS50977"/>
    </source>
</evidence>
<dbReference type="PANTHER" id="PTHR30055">
    <property type="entry name" value="HTH-TYPE TRANSCRIPTIONAL REGULATOR RUTR"/>
    <property type="match status" value="1"/>
</dbReference>
<gene>
    <name evidence="6" type="ORF">MPOR_28720</name>
</gene>
<reference evidence="6 7" key="1">
    <citation type="journal article" date="2019" name="Emerg. Microbes Infect.">
        <title>Comprehensive subspecies identification of 175 nontuberculous mycobacteria species based on 7547 genomic profiles.</title>
        <authorList>
            <person name="Matsumoto Y."/>
            <person name="Kinjo T."/>
            <person name="Motooka D."/>
            <person name="Nabeya D."/>
            <person name="Jung N."/>
            <person name="Uechi K."/>
            <person name="Horii T."/>
            <person name="Iida T."/>
            <person name="Fujita J."/>
            <person name="Nakamura S."/>
        </authorList>
    </citation>
    <scope>NUCLEOTIDE SEQUENCE [LARGE SCALE GENOMIC DNA]</scope>
    <source>
        <strain evidence="6 7">JCM 12603</strain>
    </source>
</reference>
<evidence type="ECO:0000256" key="4">
    <source>
        <dbReference type="PROSITE-ProRule" id="PRU00335"/>
    </source>
</evidence>
<dbReference type="Gene3D" id="1.10.357.10">
    <property type="entry name" value="Tetracycline Repressor, domain 2"/>
    <property type="match status" value="1"/>
</dbReference>
<proteinExistence type="predicted"/>
<dbReference type="KEGG" id="mpof:MPOR_28720"/>
<dbReference type="RefSeq" id="WP_163674739.1">
    <property type="nucleotide sequence ID" value="NZ_AP022570.1"/>
</dbReference>
<dbReference type="InterPro" id="IPR050109">
    <property type="entry name" value="HTH-type_TetR-like_transc_reg"/>
</dbReference>
<evidence type="ECO:0000313" key="6">
    <source>
        <dbReference type="EMBL" id="BBX51846.1"/>
    </source>
</evidence>
<feature type="DNA-binding region" description="H-T-H motif" evidence="4">
    <location>
        <begin position="29"/>
        <end position="48"/>
    </location>
</feature>
<dbReference type="SUPFAM" id="SSF46689">
    <property type="entry name" value="Homeodomain-like"/>
    <property type="match status" value="1"/>
</dbReference>
<keyword evidence="3" id="KW-0804">Transcription</keyword>
<evidence type="ECO:0000256" key="3">
    <source>
        <dbReference type="ARBA" id="ARBA00023163"/>
    </source>
</evidence>
<feature type="domain" description="HTH tetR-type" evidence="5">
    <location>
        <begin position="6"/>
        <end position="66"/>
    </location>
</feature>
<dbReference type="Pfam" id="PF00440">
    <property type="entry name" value="TetR_N"/>
    <property type="match status" value="1"/>
</dbReference>
<dbReference type="InterPro" id="IPR009057">
    <property type="entry name" value="Homeodomain-like_sf"/>
</dbReference>
<dbReference type="GO" id="GO:0003700">
    <property type="term" value="F:DNA-binding transcription factor activity"/>
    <property type="evidence" value="ECO:0007669"/>
    <property type="project" value="TreeGrafter"/>
</dbReference>
<accession>A0A6N4V8B4</accession>
<evidence type="ECO:0000313" key="7">
    <source>
        <dbReference type="Proteomes" id="UP000466785"/>
    </source>
</evidence>
<dbReference type="InterPro" id="IPR001647">
    <property type="entry name" value="HTH_TetR"/>
</dbReference>
<sequence length="186" mass="19845">MSDPASTTRERLIDVATDLFRSHSVAGTSLQMISDELGITKSAIYYHFRTRDELLEAVLEPLITKLQELVDEASAQRGARAQADAMLRGFAALAVANRTLIPVLTGDAAVGQVLRSRQAWAAVVARQMELLAGAQPGMAGQVGAAIVMSGISSAVGLDYAGTDEQMLEHLISAGRRTLGLRGQRVR</sequence>
<name>A0A6N4V8B4_9MYCO</name>
<dbReference type="EMBL" id="AP022570">
    <property type="protein sequence ID" value="BBX51846.1"/>
    <property type="molecule type" value="Genomic_DNA"/>
</dbReference>
<evidence type="ECO:0000256" key="2">
    <source>
        <dbReference type="ARBA" id="ARBA00023125"/>
    </source>
</evidence>
<keyword evidence="7" id="KW-1185">Reference proteome</keyword>
<evidence type="ECO:0000256" key="1">
    <source>
        <dbReference type="ARBA" id="ARBA00023015"/>
    </source>
</evidence>
<protein>
    <submittedName>
        <fullName evidence="6">TetR family transcriptional regulator</fullName>
    </submittedName>
</protein>
<dbReference type="PRINTS" id="PR00455">
    <property type="entry name" value="HTHTETR"/>
</dbReference>
<organism evidence="6 7">
    <name type="scientific">Mycolicibacterium poriferae</name>
    <dbReference type="NCBI Taxonomy" id="39694"/>
    <lineage>
        <taxon>Bacteria</taxon>
        <taxon>Bacillati</taxon>
        <taxon>Actinomycetota</taxon>
        <taxon>Actinomycetes</taxon>
        <taxon>Mycobacteriales</taxon>
        <taxon>Mycobacteriaceae</taxon>
        <taxon>Mycolicibacterium</taxon>
    </lineage>
</organism>